<reference evidence="1 2" key="2">
    <citation type="submission" date="2018-11" db="EMBL/GenBank/DDBJ databases">
        <authorList>
            <consortium name="Pathogen Informatics"/>
        </authorList>
    </citation>
    <scope>NUCLEOTIDE SEQUENCE [LARGE SCALE GENOMIC DNA]</scope>
</reference>
<evidence type="ECO:0000313" key="1">
    <source>
        <dbReference type="EMBL" id="VDO04548.1"/>
    </source>
</evidence>
<name>A0A0R3TML2_RODNA</name>
<dbReference type="EMBL" id="UZAE01012319">
    <property type="protein sequence ID" value="VDO04548.1"/>
    <property type="molecule type" value="Genomic_DNA"/>
</dbReference>
<dbReference type="AlphaFoldDB" id="A0A0R3TML2"/>
<proteinExistence type="predicted"/>
<evidence type="ECO:0000313" key="3">
    <source>
        <dbReference type="WBParaSite" id="HNAJ_0000855801-mRNA-1"/>
    </source>
</evidence>
<protein>
    <submittedName>
        <fullName evidence="1 3">Uncharacterized protein</fullName>
    </submittedName>
</protein>
<keyword evidence="2" id="KW-1185">Reference proteome</keyword>
<sequence>MTDDQQLKPKKKVKIVSLYRPESGSTAINNTHTQSGPVNPVNVNGKRQIYIINAAKVPGVTGTPVILPSGNQPSRCIQLIPQSSPTPNQMLTNEITKQESLQRSSSYMEPTTASPIKAFRSRRDAILNDAQKRMANRHNTGFRPNQSVRSSFFLQKAIKEDESKSEDTSTVVRSRMPVSLIPTNFSIAILCKLDI</sequence>
<accession>A0A0R3TML2</accession>
<organism evidence="3">
    <name type="scientific">Rodentolepis nana</name>
    <name type="common">Dwarf tapeworm</name>
    <name type="synonym">Hymenolepis nana</name>
    <dbReference type="NCBI Taxonomy" id="102285"/>
    <lineage>
        <taxon>Eukaryota</taxon>
        <taxon>Metazoa</taxon>
        <taxon>Spiralia</taxon>
        <taxon>Lophotrochozoa</taxon>
        <taxon>Platyhelminthes</taxon>
        <taxon>Cestoda</taxon>
        <taxon>Eucestoda</taxon>
        <taxon>Cyclophyllidea</taxon>
        <taxon>Hymenolepididae</taxon>
        <taxon>Rodentolepis</taxon>
    </lineage>
</organism>
<dbReference type="WBParaSite" id="HNAJ_0000855801-mRNA-1">
    <property type="protein sequence ID" value="HNAJ_0000855801-mRNA-1"/>
    <property type="gene ID" value="HNAJ_0000855801"/>
</dbReference>
<evidence type="ECO:0000313" key="2">
    <source>
        <dbReference type="Proteomes" id="UP000278807"/>
    </source>
</evidence>
<reference evidence="3" key="1">
    <citation type="submission" date="2017-02" db="UniProtKB">
        <authorList>
            <consortium name="WormBaseParasite"/>
        </authorList>
    </citation>
    <scope>IDENTIFICATION</scope>
</reference>
<gene>
    <name evidence="1" type="ORF">HNAJ_LOCUS8554</name>
</gene>
<dbReference type="Proteomes" id="UP000278807">
    <property type="component" value="Unassembled WGS sequence"/>
</dbReference>